<feature type="transmembrane region" description="Helical" evidence="9">
    <location>
        <begin position="287"/>
        <end position="309"/>
    </location>
</feature>
<comment type="subcellular location">
    <subcellularLocation>
        <location evidence="9">Cell membrane</location>
        <topology evidence="9">Multi-pass membrane protein</topology>
    </subcellularLocation>
    <subcellularLocation>
        <location evidence="1">Membrane</location>
        <topology evidence="1">Multi-pass membrane protein</topology>
    </subcellularLocation>
</comment>
<dbReference type="GO" id="GO:0005886">
    <property type="term" value="C:plasma membrane"/>
    <property type="evidence" value="ECO:0007669"/>
    <property type="project" value="UniProtKB-SubCell"/>
</dbReference>
<evidence type="ECO:0000256" key="2">
    <source>
        <dbReference type="ARBA" id="ARBA00022475"/>
    </source>
</evidence>
<dbReference type="OrthoDB" id="9814417at2"/>
<feature type="transmembrane region" description="Helical" evidence="9">
    <location>
        <begin position="63"/>
        <end position="86"/>
    </location>
</feature>
<accession>A0A3D8PTK6</accession>
<reference evidence="11" key="1">
    <citation type="submission" date="2017-11" db="EMBL/GenBank/DDBJ databases">
        <authorList>
            <person name="Zhu W."/>
        </authorList>
    </citation>
    <scope>NUCLEOTIDE SEQUENCE [LARGE SCALE GENOMIC DNA]</scope>
    <source>
        <strain evidence="11">CAU 1051</strain>
    </source>
</reference>
<evidence type="ECO:0000256" key="7">
    <source>
        <dbReference type="ARBA" id="ARBA00023136"/>
    </source>
</evidence>
<comment type="catalytic activity">
    <reaction evidence="8 9">
        <text>heme b + (2E,6E)-farnesyl diphosphate + H2O = Fe(II)-heme o + diphosphate</text>
        <dbReference type="Rhea" id="RHEA:28070"/>
        <dbReference type="ChEBI" id="CHEBI:15377"/>
        <dbReference type="ChEBI" id="CHEBI:33019"/>
        <dbReference type="ChEBI" id="CHEBI:60344"/>
        <dbReference type="ChEBI" id="CHEBI:60530"/>
        <dbReference type="ChEBI" id="CHEBI:175763"/>
        <dbReference type="EC" id="2.5.1.141"/>
    </reaction>
</comment>
<comment type="similarity">
    <text evidence="9">Belongs to the UbiA prenyltransferase family. Protoheme IX farnesyltransferase subfamily.</text>
</comment>
<evidence type="ECO:0000313" key="11">
    <source>
        <dbReference type="Proteomes" id="UP000256520"/>
    </source>
</evidence>
<gene>
    <name evidence="9" type="primary">ctaB</name>
    <name evidence="10" type="ORF">CWR45_08815</name>
</gene>
<evidence type="ECO:0000256" key="3">
    <source>
        <dbReference type="ARBA" id="ARBA00022679"/>
    </source>
</evidence>
<dbReference type="RefSeq" id="WP_115749503.1">
    <property type="nucleotide sequence ID" value="NZ_PIOD01000008.1"/>
</dbReference>
<comment type="pathway">
    <text evidence="9">Porphyrin-containing compound metabolism; heme O biosynthesis; heme O from protoheme: step 1/1.</text>
</comment>
<keyword evidence="5 9" id="KW-1133">Transmembrane helix</keyword>
<dbReference type="NCBIfam" id="TIGR01473">
    <property type="entry name" value="cyoE_ctaB"/>
    <property type="match status" value="1"/>
</dbReference>
<dbReference type="Gene3D" id="1.10.357.140">
    <property type="entry name" value="UbiA prenyltransferase"/>
    <property type="match status" value="1"/>
</dbReference>
<organism evidence="10 11">
    <name type="scientific">Oceanobacillus chungangensis</name>
    <dbReference type="NCBI Taxonomy" id="1229152"/>
    <lineage>
        <taxon>Bacteria</taxon>
        <taxon>Bacillati</taxon>
        <taxon>Bacillota</taxon>
        <taxon>Bacilli</taxon>
        <taxon>Bacillales</taxon>
        <taxon>Bacillaceae</taxon>
        <taxon>Oceanobacillus</taxon>
    </lineage>
</organism>
<dbReference type="InterPro" id="IPR000537">
    <property type="entry name" value="UbiA_prenyltransferase"/>
</dbReference>
<evidence type="ECO:0000256" key="8">
    <source>
        <dbReference type="ARBA" id="ARBA00047690"/>
    </source>
</evidence>
<protein>
    <recommendedName>
        <fullName evidence="9">Protoheme IX farnesyltransferase</fullName>
        <ecNumber evidence="9">2.5.1.141</ecNumber>
    </recommendedName>
    <alternativeName>
        <fullName evidence="9">Heme B farnesyltransferase</fullName>
    </alternativeName>
    <alternativeName>
        <fullName evidence="9">Heme O synthase</fullName>
    </alternativeName>
</protein>
<dbReference type="EC" id="2.5.1.141" evidence="9"/>
<dbReference type="PROSITE" id="PS00943">
    <property type="entry name" value="UBIA"/>
    <property type="match status" value="1"/>
</dbReference>
<dbReference type="Proteomes" id="UP000256520">
    <property type="component" value="Unassembled WGS sequence"/>
</dbReference>
<evidence type="ECO:0000256" key="5">
    <source>
        <dbReference type="ARBA" id="ARBA00022989"/>
    </source>
</evidence>
<dbReference type="AlphaFoldDB" id="A0A3D8PTK6"/>
<dbReference type="PANTHER" id="PTHR43448:SF2">
    <property type="entry name" value="PROTOHEME IX FARNESYLTRANSFERASE, MITOCHONDRIAL"/>
    <property type="match status" value="1"/>
</dbReference>
<evidence type="ECO:0000256" key="9">
    <source>
        <dbReference type="HAMAP-Rule" id="MF_00154"/>
    </source>
</evidence>
<feature type="transmembrane region" description="Helical" evidence="9">
    <location>
        <begin position="30"/>
        <end position="51"/>
    </location>
</feature>
<keyword evidence="3 9" id="KW-0808">Transferase</keyword>
<evidence type="ECO:0000256" key="4">
    <source>
        <dbReference type="ARBA" id="ARBA00022692"/>
    </source>
</evidence>
<dbReference type="GO" id="GO:0008495">
    <property type="term" value="F:protoheme IX farnesyltransferase activity"/>
    <property type="evidence" value="ECO:0007669"/>
    <property type="project" value="UniProtKB-UniRule"/>
</dbReference>
<keyword evidence="7 9" id="KW-0472">Membrane</keyword>
<dbReference type="UniPathway" id="UPA00834">
    <property type="reaction ID" value="UER00712"/>
</dbReference>
<comment type="caution">
    <text evidence="10">The sequence shown here is derived from an EMBL/GenBank/DDBJ whole genome shotgun (WGS) entry which is preliminary data.</text>
</comment>
<dbReference type="HAMAP" id="MF_00154">
    <property type="entry name" value="CyoE_CtaB"/>
    <property type="match status" value="1"/>
</dbReference>
<dbReference type="PANTHER" id="PTHR43448">
    <property type="entry name" value="PROTOHEME IX FARNESYLTRANSFERASE, MITOCHONDRIAL"/>
    <property type="match status" value="1"/>
</dbReference>
<dbReference type="EMBL" id="PIOD01000008">
    <property type="protein sequence ID" value="RDW18907.1"/>
    <property type="molecule type" value="Genomic_DNA"/>
</dbReference>
<evidence type="ECO:0000256" key="6">
    <source>
        <dbReference type="ARBA" id="ARBA00023133"/>
    </source>
</evidence>
<dbReference type="CDD" id="cd13957">
    <property type="entry name" value="PT_UbiA_Cox10"/>
    <property type="match status" value="1"/>
</dbReference>
<dbReference type="InterPro" id="IPR006369">
    <property type="entry name" value="Protohaem_IX_farnesylTrfase"/>
</dbReference>
<feature type="transmembrane region" description="Helical" evidence="9">
    <location>
        <begin position="159"/>
        <end position="179"/>
    </location>
</feature>
<dbReference type="GO" id="GO:0048034">
    <property type="term" value="P:heme O biosynthetic process"/>
    <property type="evidence" value="ECO:0007669"/>
    <property type="project" value="UniProtKB-UniRule"/>
</dbReference>
<comment type="subunit">
    <text evidence="9">Interacts with CtaA.</text>
</comment>
<feature type="transmembrane region" description="Helical" evidence="9">
    <location>
        <begin position="227"/>
        <end position="248"/>
    </location>
</feature>
<comment type="function">
    <text evidence="9">Converts heme B (protoheme IX) to heme O by substitution of the vinyl group on carbon 2 of heme B porphyrin ring with a hydroxyethyl farnesyl side group.</text>
</comment>
<feature type="transmembrane region" description="Helical" evidence="9">
    <location>
        <begin position="107"/>
        <end position="129"/>
    </location>
</feature>
<keyword evidence="6 9" id="KW-0350">Heme biosynthesis</keyword>
<name>A0A3D8PTK6_9BACI</name>
<proteinExistence type="inferred from homology"/>
<keyword evidence="11" id="KW-1185">Reference proteome</keyword>
<comment type="miscellaneous">
    <text evidence="9">Carbon 2 of the heme B porphyrin ring is defined according to the Fischer nomenclature.</text>
</comment>
<dbReference type="Pfam" id="PF01040">
    <property type="entry name" value="UbiA"/>
    <property type="match status" value="1"/>
</dbReference>
<dbReference type="InterPro" id="IPR044878">
    <property type="entry name" value="UbiA_sf"/>
</dbReference>
<keyword evidence="4 9" id="KW-0812">Transmembrane</keyword>
<feature type="transmembrane region" description="Helical" evidence="9">
    <location>
        <begin position="135"/>
        <end position="152"/>
    </location>
</feature>
<feature type="transmembrane region" description="Helical" evidence="9">
    <location>
        <begin position="185"/>
        <end position="206"/>
    </location>
</feature>
<evidence type="ECO:0000256" key="1">
    <source>
        <dbReference type="ARBA" id="ARBA00004141"/>
    </source>
</evidence>
<dbReference type="InterPro" id="IPR030470">
    <property type="entry name" value="UbiA_prenylTrfase_CS"/>
</dbReference>
<keyword evidence="2 9" id="KW-1003">Cell membrane</keyword>
<sequence>MNEHINSSSVAYNKSVVGQKTTILQDLKSLVKFIVLIANVLPVMAGFWLAIHFTNTSLTEHWGTFLLTIGGSGFIIAGALILNNWYDVDIDTIMERTQQRPTVTGNFSLRVVLIMGIAASLIGFILLLFTSLAAVIYGLIGWITYVFPYTMWSKRKYTWNTIIGSVSGAVTPLIGWAAIDASFHIIPFTLFLLLFIWQMPHTYAIAIKKNNEYSAAKVAMLPAVRGFKVTKIHMVIYIALLIPLPFMMSALGSVFVTIASILNLCWLVLAIKGFNAKNNYNWANWNFLYSVNYMTILFVLMIVVTLPVFSN</sequence>
<feature type="transmembrane region" description="Helical" evidence="9">
    <location>
        <begin position="254"/>
        <end position="275"/>
    </location>
</feature>
<evidence type="ECO:0000313" key="10">
    <source>
        <dbReference type="EMBL" id="RDW18907.1"/>
    </source>
</evidence>